<keyword evidence="1" id="KW-0812">Transmembrane</keyword>
<keyword evidence="3" id="KW-1185">Reference proteome</keyword>
<name>A0A022QLM0_ERYGU</name>
<keyword evidence="1" id="KW-1133">Transmembrane helix</keyword>
<evidence type="ECO:0000313" key="3">
    <source>
        <dbReference type="Proteomes" id="UP000030748"/>
    </source>
</evidence>
<gene>
    <name evidence="2" type="ORF">MIMGU_mgv11b021042mg</name>
</gene>
<sequence length="72" mass="8546">MFYINNHIVCAFTFVVRFTELLMINYFLACSASSYEKLASNHSYTVLLVLIYLVLNEFRLFRLLKFTTFSML</sequence>
<protein>
    <submittedName>
        <fullName evidence="2">Uncharacterized protein</fullName>
    </submittedName>
</protein>
<reference evidence="2 3" key="1">
    <citation type="journal article" date="2013" name="Proc. Natl. Acad. Sci. U.S.A.">
        <title>Fine-scale variation in meiotic recombination in Mimulus inferred from population shotgun sequencing.</title>
        <authorList>
            <person name="Hellsten U."/>
            <person name="Wright K.M."/>
            <person name="Jenkins J."/>
            <person name="Shu S."/>
            <person name="Yuan Y."/>
            <person name="Wessler S.R."/>
            <person name="Schmutz J."/>
            <person name="Willis J.H."/>
            <person name="Rokhsar D.S."/>
        </authorList>
    </citation>
    <scope>NUCLEOTIDE SEQUENCE [LARGE SCALE GENOMIC DNA]</scope>
    <source>
        <strain evidence="3">cv. DUN x IM62</strain>
    </source>
</reference>
<keyword evidence="1" id="KW-0472">Membrane</keyword>
<feature type="transmembrane region" description="Helical" evidence="1">
    <location>
        <begin position="41"/>
        <end position="61"/>
    </location>
</feature>
<organism evidence="2 3">
    <name type="scientific">Erythranthe guttata</name>
    <name type="common">Yellow monkey flower</name>
    <name type="synonym">Mimulus guttatus</name>
    <dbReference type="NCBI Taxonomy" id="4155"/>
    <lineage>
        <taxon>Eukaryota</taxon>
        <taxon>Viridiplantae</taxon>
        <taxon>Streptophyta</taxon>
        <taxon>Embryophyta</taxon>
        <taxon>Tracheophyta</taxon>
        <taxon>Spermatophyta</taxon>
        <taxon>Magnoliopsida</taxon>
        <taxon>eudicotyledons</taxon>
        <taxon>Gunneridae</taxon>
        <taxon>Pentapetalae</taxon>
        <taxon>asterids</taxon>
        <taxon>lamiids</taxon>
        <taxon>Lamiales</taxon>
        <taxon>Phrymaceae</taxon>
        <taxon>Erythranthe</taxon>
    </lineage>
</organism>
<dbReference type="AlphaFoldDB" id="A0A022QLM0"/>
<proteinExistence type="predicted"/>
<dbReference type="EMBL" id="KI631311">
    <property type="protein sequence ID" value="EYU28851.1"/>
    <property type="molecule type" value="Genomic_DNA"/>
</dbReference>
<dbReference type="Proteomes" id="UP000030748">
    <property type="component" value="Unassembled WGS sequence"/>
</dbReference>
<evidence type="ECO:0000256" key="1">
    <source>
        <dbReference type="SAM" id="Phobius"/>
    </source>
</evidence>
<accession>A0A022QLM0</accession>
<evidence type="ECO:0000313" key="2">
    <source>
        <dbReference type="EMBL" id="EYU28851.1"/>
    </source>
</evidence>
<feature type="transmembrane region" description="Helical" evidence="1">
    <location>
        <begin position="7"/>
        <end position="29"/>
    </location>
</feature>